<evidence type="ECO:0000256" key="4">
    <source>
        <dbReference type="ARBA" id="ARBA00022670"/>
    </source>
</evidence>
<proteinExistence type="inferred from homology"/>
<dbReference type="PANTHER" id="PTHR31412">
    <property type="entry name" value="ZINC METALLOPROTEASE EGY1"/>
    <property type="match status" value="1"/>
</dbReference>
<comment type="similarity">
    <text evidence="3">Belongs to the peptidase M50B family.</text>
</comment>
<feature type="domain" description="Peptidase M50" evidence="11">
    <location>
        <begin position="56"/>
        <end position="94"/>
    </location>
</feature>
<dbReference type="Proteomes" id="UP000177187">
    <property type="component" value="Unassembled WGS sequence"/>
</dbReference>
<feature type="transmembrane region" description="Helical" evidence="10">
    <location>
        <begin position="145"/>
        <end position="164"/>
    </location>
</feature>
<keyword evidence="9 10" id="KW-0472">Membrane</keyword>
<dbReference type="STRING" id="1817816.A2Y64_04670"/>
<dbReference type="Pfam" id="PF02163">
    <property type="entry name" value="Peptidase_M50"/>
    <property type="match status" value="1"/>
</dbReference>
<dbReference type="GO" id="GO:0016020">
    <property type="term" value="C:membrane"/>
    <property type="evidence" value="ECO:0007669"/>
    <property type="project" value="UniProtKB-SubCell"/>
</dbReference>
<dbReference type="GO" id="GO:0008233">
    <property type="term" value="F:peptidase activity"/>
    <property type="evidence" value="ECO:0007669"/>
    <property type="project" value="UniProtKB-KW"/>
</dbReference>
<comment type="cofactor">
    <cofactor evidence="1">
        <name>Zn(2+)</name>
        <dbReference type="ChEBI" id="CHEBI:29105"/>
    </cofactor>
</comment>
<sequence>MPLYWPDFELTYGQPGLITMRFFDEPATSLLVNMPPIYKLLQLAVVGPLAPDEVLLLHPVAFAGWLGFLVTALNLVPVGQLDGGHIVFAGLRRAYKPLGSLLVVALIFFAFFWPGWLVWIGVLFFVARKRPAPLDDVTPLGRGRTWGACGAILLFLLCLTPVPLPGY</sequence>
<evidence type="ECO:0000259" key="11">
    <source>
        <dbReference type="Pfam" id="PF02163"/>
    </source>
</evidence>
<keyword evidence="7" id="KW-0809">Transit peptide</keyword>
<dbReference type="EMBL" id="MFAF01000119">
    <property type="protein sequence ID" value="OGD72484.1"/>
    <property type="molecule type" value="Genomic_DNA"/>
</dbReference>
<evidence type="ECO:0000256" key="7">
    <source>
        <dbReference type="ARBA" id="ARBA00022946"/>
    </source>
</evidence>
<comment type="caution">
    <text evidence="12">The sequence shown here is derived from an EMBL/GenBank/DDBJ whole genome shotgun (WGS) entry which is preliminary data.</text>
</comment>
<feature type="transmembrane region" description="Helical" evidence="10">
    <location>
        <begin position="98"/>
        <end position="125"/>
    </location>
</feature>
<keyword evidence="5 10" id="KW-0812">Transmembrane</keyword>
<protein>
    <recommendedName>
        <fullName evidence="11">Peptidase M50 domain-containing protein</fullName>
    </recommendedName>
</protein>
<evidence type="ECO:0000313" key="13">
    <source>
        <dbReference type="Proteomes" id="UP000177187"/>
    </source>
</evidence>
<keyword evidence="4" id="KW-0645">Protease</keyword>
<evidence type="ECO:0000256" key="6">
    <source>
        <dbReference type="ARBA" id="ARBA00022801"/>
    </source>
</evidence>
<evidence type="ECO:0000256" key="5">
    <source>
        <dbReference type="ARBA" id="ARBA00022692"/>
    </source>
</evidence>
<name>A0A1F5EZB4_9BACT</name>
<organism evidence="12 13">
    <name type="scientific">Candidatus Coatesbacteria bacterium RBG_13_66_14</name>
    <dbReference type="NCBI Taxonomy" id="1817816"/>
    <lineage>
        <taxon>Bacteria</taxon>
        <taxon>Candidatus Coatesiibacteriota</taxon>
    </lineage>
</organism>
<comment type="subcellular location">
    <subcellularLocation>
        <location evidence="2">Membrane</location>
        <topology evidence="2">Multi-pass membrane protein</topology>
    </subcellularLocation>
</comment>
<keyword evidence="8 10" id="KW-1133">Transmembrane helix</keyword>
<reference evidence="12 13" key="1">
    <citation type="journal article" date="2016" name="Nat. Commun.">
        <title>Thousands of microbial genomes shed light on interconnected biogeochemical processes in an aquifer system.</title>
        <authorList>
            <person name="Anantharaman K."/>
            <person name="Brown C.T."/>
            <person name="Hug L.A."/>
            <person name="Sharon I."/>
            <person name="Castelle C.J."/>
            <person name="Probst A.J."/>
            <person name="Thomas B.C."/>
            <person name="Singh A."/>
            <person name="Wilkins M.J."/>
            <person name="Karaoz U."/>
            <person name="Brodie E.L."/>
            <person name="Williams K.H."/>
            <person name="Hubbard S.S."/>
            <person name="Banfield J.F."/>
        </authorList>
    </citation>
    <scope>NUCLEOTIDE SEQUENCE [LARGE SCALE GENOMIC DNA]</scope>
</reference>
<evidence type="ECO:0000256" key="3">
    <source>
        <dbReference type="ARBA" id="ARBA00007931"/>
    </source>
</evidence>
<accession>A0A1F5EZB4</accession>
<evidence type="ECO:0000256" key="1">
    <source>
        <dbReference type="ARBA" id="ARBA00001947"/>
    </source>
</evidence>
<dbReference type="AlphaFoldDB" id="A0A1F5EZB4"/>
<dbReference type="GO" id="GO:0006508">
    <property type="term" value="P:proteolysis"/>
    <property type="evidence" value="ECO:0007669"/>
    <property type="project" value="UniProtKB-KW"/>
</dbReference>
<keyword evidence="6" id="KW-0378">Hydrolase</keyword>
<evidence type="ECO:0000256" key="2">
    <source>
        <dbReference type="ARBA" id="ARBA00004141"/>
    </source>
</evidence>
<dbReference type="InterPro" id="IPR008915">
    <property type="entry name" value="Peptidase_M50"/>
</dbReference>
<dbReference type="InterPro" id="IPR044838">
    <property type="entry name" value="EGY1-like"/>
</dbReference>
<evidence type="ECO:0000256" key="10">
    <source>
        <dbReference type="SAM" id="Phobius"/>
    </source>
</evidence>
<evidence type="ECO:0000256" key="8">
    <source>
        <dbReference type="ARBA" id="ARBA00022989"/>
    </source>
</evidence>
<dbReference type="PANTHER" id="PTHR31412:SF0">
    <property type="entry name" value="ZINC METALLOPROTEASE EGY1, CHLOROPLASTIC-RELATED"/>
    <property type="match status" value="1"/>
</dbReference>
<gene>
    <name evidence="12" type="ORF">A2Y64_04670</name>
</gene>
<evidence type="ECO:0000313" key="12">
    <source>
        <dbReference type="EMBL" id="OGD72484.1"/>
    </source>
</evidence>
<feature type="transmembrane region" description="Helical" evidence="10">
    <location>
        <begin position="56"/>
        <end position="77"/>
    </location>
</feature>
<evidence type="ECO:0000256" key="9">
    <source>
        <dbReference type="ARBA" id="ARBA00023136"/>
    </source>
</evidence>